<proteinExistence type="predicted"/>
<gene>
    <name evidence="1" type="ORF">MTR67_013844</name>
</gene>
<accession>A0AAF0QB54</accession>
<name>A0AAF0QB54_SOLVR</name>
<dbReference type="Proteomes" id="UP001234989">
    <property type="component" value="Chromosome 3"/>
</dbReference>
<evidence type="ECO:0000313" key="2">
    <source>
        <dbReference type="Proteomes" id="UP001234989"/>
    </source>
</evidence>
<sequence length="114" mass="12910">MAMGKDVSIAKHGRKDNWSSNTVVLLYGVGPWKHISMLGLNSLMEFMSNLGLDSSIAQNKTNNTWDVHIRRLQDQKLGSLMEKLAKVEAHSIDESEPDRLRWGSKGTFHSERML</sequence>
<dbReference type="AlphaFoldDB" id="A0AAF0QB54"/>
<reference evidence="1" key="1">
    <citation type="submission" date="2023-08" db="EMBL/GenBank/DDBJ databases">
        <title>A de novo genome assembly of Solanum verrucosum Schlechtendal, a Mexican diploid species geographically isolated from the other diploid A-genome species in potato relatives.</title>
        <authorList>
            <person name="Hosaka K."/>
        </authorList>
    </citation>
    <scope>NUCLEOTIDE SEQUENCE</scope>
    <source>
        <tissue evidence="1">Young leaves</tissue>
    </source>
</reference>
<dbReference type="EMBL" id="CP133614">
    <property type="protein sequence ID" value="WMV20459.1"/>
    <property type="molecule type" value="Genomic_DNA"/>
</dbReference>
<keyword evidence="2" id="KW-1185">Reference proteome</keyword>
<evidence type="ECO:0000313" key="1">
    <source>
        <dbReference type="EMBL" id="WMV20459.1"/>
    </source>
</evidence>
<protein>
    <submittedName>
        <fullName evidence="1">Uncharacterized protein</fullName>
    </submittedName>
</protein>
<organism evidence="1 2">
    <name type="scientific">Solanum verrucosum</name>
    <dbReference type="NCBI Taxonomy" id="315347"/>
    <lineage>
        <taxon>Eukaryota</taxon>
        <taxon>Viridiplantae</taxon>
        <taxon>Streptophyta</taxon>
        <taxon>Embryophyta</taxon>
        <taxon>Tracheophyta</taxon>
        <taxon>Spermatophyta</taxon>
        <taxon>Magnoliopsida</taxon>
        <taxon>eudicotyledons</taxon>
        <taxon>Gunneridae</taxon>
        <taxon>Pentapetalae</taxon>
        <taxon>asterids</taxon>
        <taxon>lamiids</taxon>
        <taxon>Solanales</taxon>
        <taxon>Solanaceae</taxon>
        <taxon>Solanoideae</taxon>
        <taxon>Solaneae</taxon>
        <taxon>Solanum</taxon>
    </lineage>
</organism>